<dbReference type="Proteomes" id="UP001174694">
    <property type="component" value="Unassembled WGS sequence"/>
</dbReference>
<comment type="caution">
    <text evidence="2">The sequence shown here is derived from an EMBL/GenBank/DDBJ whole genome shotgun (WGS) entry which is preliminary data.</text>
</comment>
<name>A0AA38R6X7_9PEZI</name>
<reference evidence="2" key="1">
    <citation type="submission" date="2022-07" db="EMBL/GenBank/DDBJ databases">
        <title>Fungi with potential for degradation of polypropylene.</title>
        <authorList>
            <person name="Gostincar C."/>
        </authorList>
    </citation>
    <scope>NUCLEOTIDE SEQUENCE</scope>
    <source>
        <strain evidence="2">EXF-13308</strain>
    </source>
</reference>
<organism evidence="2 3">
    <name type="scientific">Pleurostoma richardsiae</name>
    <dbReference type="NCBI Taxonomy" id="41990"/>
    <lineage>
        <taxon>Eukaryota</taxon>
        <taxon>Fungi</taxon>
        <taxon>Dikarya</taxon>
        <taxon>Ascomycota</taxon>
        <taxon>Pezizomycotina</taxon>
        <taxon>Sordariomycetes</taxon>
        <taxon>Sordariomycetidae</taxon>
        <taxon>Calosphaeriales</taxon>
        <taxon>Pleurostomataceae</taxon>
        <taxon>Pleurostoma</taxon>
    </lineage>
</organism>
<dbReference type="Pfam" id="PF22685">
    <property type="entry name" value="Gal80p_C-like"/>
    <property type="match status" value="1"/>
</dbReference>
<gene>
    <name evidence="2" type="ORF">NKR23_g8136</name>
</gene>
<evidence type="ECO:0000259" key="1">
    <source>
        <dbReference type="Pfam" id="PF22685"/>
    </source>
</evidence>
<protein>
    <recommendedName>
        <fullName evidence="1">Gal80p-like C-terminal domain-containing protein</fullName>
    </recommendedName>
</protein>
<proteinExistence type="predicted"/>
<accession>A0AA38R6X7</accession>
<evidence type="ECO:0000313" key="2">
    <source>
        <dbReference type="EMBL" id="KAJ9139078.1"/>
    </source>
</evidence>
<feature type="domain" description="Gal80p-like C-terminal" evidence="1">
    <location>
        <begin position="10"/>
        <end position="125"/>
    </location>
</feature>
<dbReference type="EMBL" id="JANBVO010000027">
    <property type="protein sequence ID" value="KAJ9139078.1"/>
    <property type="molecule type" value="Genomic_DNA"/>
</dbReference>
<keyword evidence="3" id="KW-1185">Reference proteome</keyword>
<sequence length="162" mass="17856">MHPDALPLRLKYFTEKAIGGNLLTIYFGHLFDQVQYVLGEVQNLAGHVQIQRPEIKLTDESTHKVTEVVMSDVPDLIIAIGDFQGSESTVAGATLLARLRLGQPFPGEPQLARTIKGETGEIRLTAEGTTTLQAAGYDKPVRLEVHNFGSSSVEVVEWKWTE</sequence>
<dbReference type="InterPro" id="IPR055080">
    <property type="entry name" value="Gal80p-like_C"/>
</dbReference>
<dbReference type="SUPFAM" id="SSF55347">
    <property type="entry name" value="Glyceraldehyde-3-phosphate dehydrogenase-like, C-terminal domain"/>
    <property type="match status" value="1"/>
</dbReference>
<dbReference type="Gene3D" id="3.30.360.10">
    <property type="entry name" value="Dihydrodipicolinate Reductase, domain 2"/>
    <property type="match status" value="1"/>
</dbReference>
<dbReference type="AlphaFoldDB" id="A0AA38R6X7"/>
<evidence type="ECO:0000313" key="3">
    <source>
        <dbReference type="Proteomes" id="UP001174694"/>
    </source>
</evidence>